<evidence type="ECO:0000313" key="3">
    <source>
        <dbReference type="Proteomes" id="UP000184088"/>
    </source>
</evidence>
<dbReference type="PROSITE" id="PS51257">
    <property type="entry name" value="PROKAR_LIPOPROTEIN"/>
    <property type="match status" value="1"/>
</dbReference>
<sequence>MYKKFRKKFNNSFFNILFYQVIVCLFIMSCTLIINSVKIDPAQRAINVIKYWLSYKYDFINAYNDLKSVAPIFRQKVINTFEQIGEKSKGFKKIVIPVTLKHSEGYKVLYVHLKPAEFLNAGVNK</sequence>
<keyword evidence="3" id="KW-1185">Reference proteome</keyword>
<dbReference type="Proteomes" id="UP000184088">
    <property type="component" value="Unassembled WGS sequence"/>
</dbReference>
<keyword evidence="1" id="KW-0812">Transmembrane</keyword>
<evidence type="ECO:0000256" key="1">
    <source>
        <dbReference type="SAM" id="Phobius"/>
    </source>
</evidence>
<reference evidence="2 3" key="1">
    <citation type="submission" date="2016-11" db="EMBL/GenBank/DDBJ databases">
        <authorList>
            <person name="Jaros S."/>
            <person name="Januszkiewicz K."/>
            <person name="Wedrychowicz H."/>
        </authorList>
    </citation>
    <scope>NUCLEOTIDE SEQUENCE [LARGE SCALE GENOMIC DNA]</scope>
    <source>
        <strain evidence="2 3">DSM 17918</strain>
    </source>
</reference>
<evidence type="ECO:0000313" key="2">
    <source>
        <dbReference type="EMBL" id="SHF02772.1"/>
    </source>
</evidence>
<proteinExistence type="predicted"/>
<name>A0A1M4YB98_9THEO</name>
<keyword evidence="1" id="KW-1133">Transmembrane helix</keyword>
<feature type="transmembrane region" description="Helical" evidence="1">
    <location>
        <begin position="12"/>
        <end position="34"/>
    </location>
</feature>
<dbReference type="STRING" id="1121256.SAMN02746089_01183"/>
<accession>A0A1M4YB98</accession>
<protein>
    <submittedName>
        <fullName evidence="2">Uncharacterized protein</fullName>
    </submittedName>
</protein>
<keyword evidence="1" id="KW-0472">Membrane</keyword>
<dbReference type="EMBL" id="FQVH01000010">
    <property type="protein sequence ID" value="SHF02772.1"/>
    <property type="molecule type" value="Genomic_DNA"/>
</dbReference>
<dbReference type="RefSeq" id="WP_073342703.1">
    <property type="nucleotide sequence ID" value="NZ_FQVH01000010.1"/>
</dbReference>
<gene>
    <name evidence="2" type="ORF">SAMN02746089_01183</name>
</gene>
<organism evidence="2 3">
    <name type="scientific">Caldanaerobius fijiensis DSM 17918</name>
    <dbReference type="NCBI Taxonomy" id="1121256"/>
    <lineage>
        <taxon>Bacteria</taxon>
        <taxon>Bacillati</taxon>
        <taxon>Bacillota</taxon>
        <taxon>Clostridia</taxon>
        <taxon>Thermoanaerobacterales</taxon>
        <taxon>Thermoanaerobacteraceae</taxon>
        <taxon>Caldanaerobius</taxon>
    </lineage>
</organism>
<dbReference type="AlphaFoldDB" id="A0A1M4YB98"/>